<accession>A0A4Z0WF00</accession>
<evidence type="ECO:0000259" key="1">
    <source>
        <dbReference type="Pfam" id="PF08818"/>
    </source>
</evidence>
<dbReference type="InterPro" id="IPR014922">
    <property type="entry name" value="YdhG-like"/>
</dbReference>
<dbReference type="SUPFAM" id="SSF159888">
    <property type="entry name" value="YdhG-like"/>
    <property type="match status" value="1"/>
</dbReference>
<evidence type="ECO:0000313" key="3">
    <source>
        <dbReference type="Proteomes" id="UP000297475"/>
    </source>
</evidence>
<gene>
    <name evidence="2" type="ORF">E4656_12345</name>
</gene>
<dbReference type="Pfam" id="PF08818">
    <property type="entry name" value="DUF1801"/>
    <property type="match status" value="1"/>
</dbReference>
<reference evidence="2 3" key="1">
    <citation type="submission" date="2019-04" db="EMBL/GenBank/DDBJ databases">
        <title>Natronospirillum operosus gen. nov., sp. nov., a haloalkaliphilic satellite isolated from decaying biomass of laboratory culture of cyanobacterium Geitlerinema sp. and proposal of Natronospirillaceae fam. nov. and Saccharospirillaceae fam. nov.</title>
        <authorList>
            <person name="Kevbrin V."/>
            <person name="Boltyanskaya Y."/>
            <person name="Koziaeva V."/>
            <person name="Grouzdev D.S."/>
            <person name="Park M."/>
            <person name="Cho J."/>
        </authorList>
    </citation>
    <scope>NUCLEOTIDE SEQUENCE [LARGE SCALE GENOMIC DNA]</scope>
    <source>
        <strain evidence="2 3">G-116</strain>
    </source>
</reference>
<evidence type="ECO:0000313" key="2">
    <source>
        <dbReference type="EMBL" id="TGG92906.1"/>
    </source>
</evidence>
<dbReference type="Proteomes" id="UP000297475">
    <property type="component" value="Unassembled WGS sequence"/>
</dbReference>
<organism evidence="2 3">
    <name type="scientific">Natronospirillum operosum</name>
    <dbReference type="NCBI Taxonomy" id="2759953"/>
    <lineage>
        <taxon>Bacteria</taxon>
        <taxon>Pseudomonadati</taxon>
        <taxon>Pseudomonadota</taxon>
        <taxon>Gammaproteobacteria</taxon>
        <taxon>Oceanospirillales</taxon>
        <taxon>Natronospirillaceae</taxon>
        <taxon>Natronospirillum</taxon>
    </lineage>
</organism>
<dbReference type="EMBL" id="SRMF01000004">
    <property type="protein sequence ID" value="TGG92906.1"/>
    <property type="molecule type" value="Genomic_DNA"/>
</dbReference>
<feature type="domain" description="YdhG-like" evidence="1">
    <location>
        <begin position="22"/>
        <end position="112"/>
    </location>
</feature>
<name>A0A4Z0WF00_9GAMM</name>
<keyword evidence="3" id="KW-1185">Reference proteome</keyword>
<protein>
    <submittedName>
        <fullName evidence="2">DUF1801 domain-containing protein</fullName>
    </submittedName>
</protein>
<sequence>MSNNRINSLLEDIRHQSEERYALVQALREMIASAGDDVTEEVKYGGFLFSSQRDFAGVFSYTRHVSVELSEGARLDDPHNVLEGGGKHRRHIKLQSLADIEQKQVGEYVRAAYRHQS</sequence>
<dbReference type="RefSeq" id="WP_135483578.1">
    <property type="nucleotide sequence ID" value="NZ_SRMF01000004.1"/>
</dbReference>
<comment type="caution">
    <text evidence="2">The sequence shown here is derived from an EMBL/GenBank/DDBJ whole genome shotgun (WGS) entry which is preliminary data.</text>
</comment>
<dbReference type="AlphaFoldDB" id="A0A4Z0WF00"/>
<dbReference type="OrthoDB" id="7619808at2"/>
<proteinExistence type="predicted"/>
<dbReference type="Gene3D" id="3.90.1150.200">
    <property type="match status" value="1"/>
</dbReference>